<sequence length="726" mass="81559">SGKKSLTISNVYGLGAGAVADINGGKNGRKNVDEKQEVKTITKPLYEKYMKSLSSKDSSAGLLVLAEGLNAGEAVIATREGWLDVKGASGFKLGSYTEISTRDMNEMNGQRSDVMNDDILGLIFKYLDLKDLFGLQRVSQQFSGCSQQVLKKKTEVSVGFNGLKTSSKLRCFKHKFDVKDWNRLDITRAVTLKVGRALALNYYRLASIVRQFRAVKKLYLSSIVITFKTLELMVNEWPQLDVIYIYDIDFYGSSQHLIQSSTTQWLQLLAKVKNINIGSIQPKYVSSLKDMIANLPSLQAVNVWGLVPYNQTIRLSLLTDCLSANIQSLRIGVTLMDFIPALDVITSKCRQLKQLWIYEIQMHGLMGVFGLEFDYWEEWFAMICDRLNSLTSLYAVLADISAKEFAESVAKLKHLTVLHISSAIYVHQIYEEKRMCFDTQEMARYMQPMVSLKTLSLWGLKCSPNRWSNLGQIFPNVRLLIVDHMFYRTDCAEGDDCNECYYRCMDWVSKMPNIQRIVIRNLHDGYITRHILELFAGVDQLSFDSEDNGNIIHLIEELIHFVVFSLDNRRREFRLNLLPKVKRELIQRMATMNVPMNGRVIVGHAFSLMEGIGAIGALKVTVSSGKKSLTISNVYGLGAGAVQDINGGKNGRKNVDEKQEVKTITEPLYEKYMKSLSSKDSSNGLLVLAEGLNAGEAVIATREGWLDVKGASGFKLGSYTEVSTSG</sequence>
<keyword evidence="3" id="KW-1185">Reference proteome</keyword>
<dbReference type="InterPro" id="IPR001810">
    <property type="entry name" value="F-box_dom"/>
</dbReference>
<dbReference type="Proteomes" id="UP000759131">
    <property type="component" value="Unassembled WGS sequence"/>
</dbReference>
<accession>A0A7R9KUN6</accession>
<gene>
    <name evidence="2" type="ORF">OSB1V03_LOCUS10198</name>
</gene>
<dbReference type="InterPro" id="IPR032675">
    <property type="entry name" value="LRR_dom_sf"/>
</dbReference>
<proteinExistence type="predicted"/>
<dbReference type="EMBL" id="OC861882">
    <property type="protein sequence ID" value="CAD7629783.1"/>
    <property type="molecule type" value="Genomic_DNA"/>
</dbReference>
<feature type="non-terminal residue" evidence="2">
    <location>
        <position position="1"/>
    </location>
</feature>
<organism evidence="2">
    <name type="scientific">Medioppia subpectinata</name>
    <dbReference type="NCBI Taxonomy" id="1979941"/>
    <lineage>
        <taxon>Eukaryota</taxon>
        <taxon>Metazoa</taxon>
        <taxon>Ecdysozoa</taxon>
        <taxon>Arthropoda</taxon>
        <taxon>Chelicerata</taxon>
        <taxon>Arachnida</taxon>
        <taxon>Acari</taxon>
        <taxon>Acariformes</taxon>
        <taxon>Sarcoptiformes</taxon>
        <taxon>Oribatida</taxon>
        <taxon>Brachypylina</taxon>
        <taxon>Oppioidea</taxon>
        <taxon>Oppiidae</taxon>
        <taxon>Medioppia</taxon>
    </lineage>
</organism>
<evidence type="ECO:0000313" key="3">
    <source>
        <dbReference type="Proteomes" id="UP000759131"/>
    </source>
</evidence>
<dbReference type="Gene3D" id="3.80.10.10">
    <property type="entry name" value="Ribonuclease Inhibitor"/>
    <property type="match status" value="1"/>
</dbReference>
<dbReference type="AlphaFoldDB" id="A0A7R9KUN6"/>
<dbReference type="Pfam" id="PF00646">
    <property type="entry name" value="F-box"/>
    <property type="match status" value="1"/>
</dbReference>
<evidence type="ECO:0000259" key="1">
    <source>
        <dbReference type="Pfam" id="PF00646"/>
    </source>
</evidence>
<evidence type="ECO:0000313" key="2">
    <source>
        <dbReference type="EMBL" id="CAD7629783.1"/>
    </source>
</evidence>
<dbReference type="SUPFAM" id="SSF52047">
    <property type="entry name" value="RNI-like"/>
    <property type="match status" value="1"/>
</dbReference>
<feature type="domain" description="F-box" evidence="1">
    <location>
        <begin position="115"/>
        <end position="146"/>
    </location>
</feature>
<reference evidence="2" key="1">
    <citation type="submission" date="2020-11" db="EMBL/GenBank/DDBJ databases">
        <authorList>
            <person name="Tran Van P."/>
        </authorList>
    </citation>
    <scope>NUCLEOTIDE SEQUENCE</scope>
</reference>
<protein>
    <recommendedName>
        <fullName evidence="1">F-box domain-containing protein</fullName>
    </recommendedName>
</protein>
<name>A0A7R9KUN6_9ACAR</name>
<dbReference type="EMBL" id="CAJPIZ010007307">
    <property type="protein sequence ID" value="CAG2110213.1"/>
    <property type="molecule type" value="Genomic_DNA"/>
</dbReference>